<dbReference type="Pfam" id="PF04398">
    <property type="entry name" value="DUF538"/>
    <property type="match status" value="1"/>
</dbReference>
<gene>
    <name evidence="1" type="ORF">BVC80_8597g13</name>
</gene>
<dbReference type="SUPFAM" id="SSF141562">
    <property type="entry name" value="At5g01610-like"/>
    <property type="match status" value="1"/>
</dbReference>
<dbReference type="AlphaFoldDB" id="A0A200PNV0"/>
<dbReference type="STRING" id="56857.A0A200PNV0"/>
<dbReference type="OrthoDB" id="1885001at2759"/>
<dbReference type="InParanoid" id="A0A200PNV0"/>
<proteinExistence type="predicted"/>
<dbReference type="InterPro" id="IPR007493">
    <property type="entry name" value="DUF538"/>
</dbReference>
<reference evidence="1 2" key="1">
    <citation type="journal article" date="2017" name="Mol. Plant">
        <title>The Genome of Medicinal Plant Macleaya cordata Provides New Insights into Benzylisoquinoline Alkaloids Metabolism.</title>
        <authorList>
            <person name="Liu X."/>
            <person name="Liu Y."/>
            <person name="Huang P."/>
            <person name="Ma Y."/>
            <person name="Qing Z."/>
            <person name="Tang Q."/>
            <person name="Cao H."/>
            <person name="Cheng P."/>
            <person name="Zheng Y."/>
            <person name="Yuan Z."/>
            <person name="Zhou Y."/>
            <person name="Liu J."/>
            <person name="Tang Z."/>
            <person name="Zhuo Y."/>
            <person name="Zhang Y."/>
            <person name="Yu L."/>
            <person name="Huang J."/>
            <person name="Yang P."/>
            <person name="Peng Q."/>
            <person name="Zhang J."/>
            <person name="Jiang W."/>
            <person name="Zhang Z."/>
            <person name="Lin K."/>
            <person name="Ro D.K."/>
            <person name="Chen X."/>
            <person name="Xiong X."/>
            <person name="Shang Y."/>
            <person name="Huang S."/>
            <person name="Zeng J."/>
        </authorList>
    </citation>
    <scope>NUCLEOTIDE SEQUENCE [LARGE SCALE GENOMIC DNA]</scope>
    <source>
        <strain evidence="2">cv. BLH2017</strain>
        <tissue evidence="1">Root</tissue>
    </source>
</reference>
<dbReference type="Proteomes" id="UP000195402">
    <property type="component" value="Unassembled WGS sequence"/>
</dbReference>
<dbReference type="EMBL" id="MVGT01004387">
    <property type="protein sequence ID" value="OUZ99893.1"/>
    <property type="molecule type" value="Genomic_DNA"/>
</dbReference>
<dbReference type="InterPro" id="IPR036758">
    <property type="entry name" value="At5g01610-like"/>
</dbReference>
<protein>
    <submittedName>
        <fullName evidence="1">Uncharacterized protein</fullName>
    </submittedName>
</protein>
<comment type="caution">
    <text evidence="1">The sequence shown here is derived from an EMBL/GenBank/DDBJ whole genome shotgun (WGS) entry which is preliminary data.</text>
</comment>
<keyword evidence="2" id="KW-1185">Reference proteome</keyword>
<name>A0A200PNV0_MACCD</name>
<evidence type="ECO:0000313" key="1">
    <source>
        <dbReference type="EMBL" id="OUZ99893.1"/>
    </source>
</evidence>
<accession>A0A200PNV0</accession>
<evidence type="ECO:0000313" key="2">
    <source>
        <dbReference type="Proteomes" id="UP000195402"/>
    </source>
</evidence>
<sequence>MMASKAIENYRKNAEIFNSSEAQCKQKSLEILEELSLPKGLLPLHDLPDVWLKQKKKKEYFFPSIGTTVSYAPEVTAFVENRRIKKLTGGDGY</sequence>
<dbReference type="Gene3D" id="2.30.240.10">
    <property type="entry name" value="At5g01610-like"/>
    <property type="match status" value="1"/>
</dbReference>
<organism evidence="1 2">
    <name type="scientific">Macleaya cordata</name>
    <name type="common">Five-seeded plume-poppy</name>
    <name type="synonym">Bocconia cordata</name>
    <dbReference type="NCBI Taxonomy" id="56857"/>
    <lineage>
        <taxon>Eukaryota</taxon>
        <taxon>Viridiplantae</taxon>
        <taxon>Streptophyta</taxon>
        <taxon>Embryophyta</taxon>
        <taxon>Tracheophyta</taxon>
        <taxon>Spermatophyta</taxon>
        <taxon>Magnoliopsida</taxon>
        <taxon>Ranunculales</taxon>
        <taxon>Papaveraceae</taxon>
        <taxon>Papaveroideae</taxon>
        <taxon>Macleaya</taxon>
    </lineage>
</organism>